<dbReference type="AlphaFoldDB" id="A0A0R3PDH8"/>
<dbReference type="GO" id="GO:0004719">
    <property type="term" value="F:protein-L-isoaspartate (D-aspartate) O-methyltransferase activity"/>
    <property type="evidence" value="ECO:0007669"/>
    <property type="project" value="InterPro"/>
</dbReference>
<dbReference type="WBParaSite" id="ACOC_0000199201-mRNA-1">
    <property type="protein sequence ID" value="ACOC_0000199201-mRNA-1"/>
    <property type="gene ID" value="ACOC_0000199201"/>
</dbReference>
<sequence>LLDIACNVNGISRLVDRGRFFPTDYADERQVIYRQVPAEVSSQWTPGKLHISAPSMYATVLEKLDLQTGHAFLNVGSGTGWLNTAAGFLIGDSGVNHGVEIHDNLIKFAEERLAETIKRPEIGAFNWAKPSHDSFRFFHSQLYDRVYCGAAVTDENTVNRLIRLLQIGGKLILPFRNSVSSFAVSKDYPVFMRSIVDDINAGRHVCHVHI</sequence>
<evidence type="ECO:0000256" key="1">
    <source>
        <dbReference type="ARBA" id="ARBA00005369"/>
    </source>
</evidence>
<proteinExistence type="inferred from homology"/>
<dbReference type="InterPro" id="IPR029063">
    <property type="entry name" value="SAM-dependent_MTases_sf"/>
</dbReference>
<dbReference type="OMA" id="VEFACER"/>
<evidence type="ECO:0000313" key="2">
    <source>
        <dbReference type="WBParaSite" id="ACOC_0000199201-mRNA-1"/>
    </source>
</evidence>
<organism evidence="2">
    <name type="scientific">Angiostrongylus costaricensis</name>
    <name type="common">Nematode worm</name>
    <dbReference type="NCBI Taxonomy" id="334426"/>
    <lineage>
        <taxon>Eukaryota</taxon>
        <taxon>Metazoa</taxon>
        <taxon>Ecdysozoa</taxon>
        <taxon>Nematoda</taxon>
        <taxon>Chromadorea</taxon>
        <taxon>Rhabditida</taxon>
        <taxon>Rhabditina</taxon>
        <taxon>Rhabditomorpha</taxon>
        <taxon>Strongyloidea</taxon>
        <taxon>Metastrongylidae</taxon>
        <taxon>Angiostrongylus</taxon>
    </lineage>
</organism>
<dbReference type="Pfam" id="PF01135">
    <property type="entry name" value="PCMT"/>
    <property type="match status" value="1"/>
</dbReference>
<dbReference type="Gene3D" id="3.40.50.150">
    <property type="entry name" value="Vaccinia Virus protein VP39"/>
    <property type="match status" value="1"/>
</dbReference>
<dbReference type="InterPro" id="IPR000682">
    <property type="entry name" value="PCMT"/>
</dbReference>
<protein>
    <submittedName>
        <fullName evidence="2">Protein-L-isoaspartate O-methyltransferase</fullName>
    </submittedName>
</protein>
<accession>A0A0R3PDH8</accession>
<comment type="similarity">
    <text evidence="1">Belongs to the methyltransferase superfamily. L-isoaspartyl/D-aspartyl protein methyltransferase family.</text>
</comment>
<reference evidence="2" key="1">
    <citation type="submission" date="2017-02" db="UniProtKB">
        <authorList>
            <consortium name="WormBaseParasite"/>
        </authorList>
    </citation>
    <scope>IDENTIFICATION</scope>
</reference>
<dbReference type="GO" id="GO:0005737">
    <property type="term" value="C:cytoplasm"/>
    <property type="evidence" value="ECO:0007669"/>
    <property type="project" value="TreeGrafter"/>
</dbReference>
<name>A0A0R3PDH8_ANGCS</name>
<dbReference type="SUPFAM" id="SSF53335">
    <property type="entry name" value="S-adenosyl-L-methionine-dependent methyltransferases"/>
    <property type="match status" value="1"/>
</dbReference>
<dbReference type="PANTHER" id="PTHR11579:SF9">
    <property type="entry name" value="PROTEIN-L-ISOASPARTATE O-METHYLTRANSFERASE"/>
    <property type="match status" value="1"/>
</dbReference>
<dbReference type="PANTHER" id="PTHR11579">
    <property type="entry name" value="PROTEIN-L-ISOASPARTATE O-METHYLTRANSFERASE"/>
    <property type="match status" value="1"/>
</dbReference>